<sequence>MILLSYIMPSGREARHQAVWLVERARFSNLYVYVGVVVAIVLITMFILSVGLSSAPIWTTGPLTGPSDWFS</sequence>
<evidence type="ECO:0000313" key="3">
    <source>
        <dbReference type="Proteomes" id="UP000682416"/>
    </source>
</evidence>
<feature type="transmembrane region" description="Helical" evidence="1">
    <location>
        <begin position="30"/>
        <end position="52"/>
    </location>
</feature>
<evidence type="ECO:0000313" key="2">
    <source>
        <dbReference type="EMBL" id="QVJ00970.1"/>
    </source>
</evidence>
<dbReference type="AlphaFoldDB" id="A0A975L8A9"/>
<organism evidence="2 3">
    <name type="scientific">Nocardiopsis eucommiae</name>
    <dbReference type="NCBI Taxonomy" id="2831970"/>
    <lineage>
        <taxon>Bacteria</taxon>
        <taxon>Bacillati</taxon>
        <taxon>Actinomycetota</taxon>
        <taxon>Actinomycetes</taxon>
        <taxon>Streptosporangiales</taxon>
        <taxon>Nocardiopsidaceae</taxon>
        <taxon>Nocardiopsis</taxon>
    </lineage>
</organism>
<keyword evidence="1" id="KW-0472">Membrane</keyword>
<evidence type="ECO:0000256" key="1">
    <source>
        <dbReference type="SAM" id="Phobius"/>
    </source>
</evidence>
<keyword evidence="1" id="KW-0812">Transmembrane</keyword>
<dbReference type="EMBL" id="CP074402">
    <property type="protein sequence ID" value="QVJ00970.1"/>
    <property type="molecule type" value="Genomic_DNA"/>
</dbReference>
<keyword evidence="1" id="KW-1133">Transmembrane helix</keyword>
<gene>
    <name evidence="2" type="ORF">KGD82_21955</name>
</gene>
<name>A0A975L8A9_9ACTN</name>
<protein>
    <submittedName>
        <fullName evidence="2">Uncharacterized protein</fullName>
    </submittedName>
</protein>
<dbReference type="Proteomes" id="UP000682416">
    <property type="component" value="Chromosome"/>
</dbReference>
<proteinExistence type="predicted"/>
<reference evidence="2" key="1">
    <citation type="submission" date="2021-05" db="EMBL/GenBank/DDBJ databases">
        <authorList>
            <person name="Kaiqin L."/>
            <person name="Jian G."/>
        </authorList>
    </citation>
    <scope>NUCLEOTIDE SEQUENCE</scope>
    <source>
        <strain evidence="2">HDS5</strain>
    </source>
</reference>
<dbReference type="KEGG" id="nec:KGD82_21955"/>
<accession>A0A975L8A9</accession>
<keyword evidence="3" id="KW-1185">Reference proteome</keyword>